<accession>A0AAN9YQW8</accession>
<name>A0AAN9YQW8_9PEZI</name>
<dbReference type="InterPro" id="IPR002925">
    <property type="entry name" value="Dienelactn_hydro"/>
</dbReference>
<dbReference type="PANTHER" id="PTHR17630:SF55">
    <property type="entry name" value="DIENELACTONE HYDROLASE FAMILY PROTEIN (AFU_ORTHOLOGUE AFUA_1G01900)"/>
    <property type="match status" value="1"/>
</dbReference>
<reference evidence="2 3" key="1">
    <citation type="submission" date="2024-02" db="EMBL/GenBank/DDBJ databases">
        <title>De novo assembly and annotation of 12 fungi associated with fruit tree decline syndrome in Ontario, Canada.</title>
        <authorList>
            <person name="Sulman M."/>
            <person name="Ellouze W."/>
            <person name="Ilyukhin E."/>
        </authorList>
    </citation>
    <scope>NUCLEOTIDE SEQUENCE [LARGE SCALE GENOMIC DNA]</scope>
    <source>
        <strain evidence="2 3">M11/M66-122</strain>
    </source>
</reference>
<evidence type="ECO:0000313" key="3">
    <source>
        <dbReference type="Proteomes" id="UP001320420"/>
    </source>
</evidence>
<keyword evidence="3" id="KW-1185">Reference proteome</keyword>
<organism evidence="2 3">
    <name type="scientific">Diatrype stigma</name>
    <dbReference type="NCBI Taxonomy" id="117547"/>
    <lineage>
        <taxon>Eukaryota</taxon>
        <taxon>Fungi</taxon>
        <taxon>Dikarya</taxon>
        <taxon>Ascomycota</taxon>
        <taxon>Pezizomycotina</taxon>
        <taxon>Sordariomycetes</taxon>
        <taxon>Xylariomycetidae</taxon>
        <taxon>Xylariales</taxon>
        <taxon>Diatrypaceae</taxon>
        <taxon>Diatrype</taxon>
    </lineage>
</organism>
<dbReference type="AlphaFoldDB" id="A0AAN9YQW8"/>
<proteinExistence type="predicted"/>
<evidence type="ECO:0000259" key="1">
    <source>
        <dbReference type="Pfam" id="PF01738"/>
    </source>
</evidence>
<dbReference type="EMBL" id="JAKJXP020000052">
    <property type="protein sequence ID" value="KAK7751262.1"/>
    <property type="molecule type" value="Genomic_DNA"/>
</dbReference>
<dbReference type="Pfam" id="PF01738">
    <property type="entry name" value="DLH"/>
    <property type="match status" value="1"/>
</dbReference>
<comment type="caution">
    <text evidence="2">The sequence shown here is derived from an EMBL/GenBank/DDBJ whole genome shotgun (WGS) entry which is preliminary data.</text>
</comment>
<dbReference type="GO" id="GO:0016787">
    <property type="term" value="F:hydrolase activity"/>
    <property type="evidence" value="ECO:0007669"/>
    <property type="project" value="InterPro"/>
</dbReference>
<gene>
    <name evidence="2" type="ORF">SLS62_006807</name>
</gene>
<sequence>MATCCLKGFKWEGQPTGRIGKLGNNPAYIAGNNPDAAVLFIHDLLGWTFPNSRLLADHFAEEAGVTVYLPDFFDGWVVDFDLVATQQFDKIDLAGWQKANGREVREPEIFACARELREKYKTVGAIGFCYGGWAVFRLGAREHQPPLVDFVSAGHPSHLTKKDIDEVAVPVQMLSTEIDQMYTPEMKTYTFETLTKLQIPFDFQHFPKAVHGALSRGDEKVPGERDTLVRGKNAAVSWFKQWLPLAK</sequence>
<evidence type="ECO:0000313" key="2">
    <source>
        <dbReference type="EMBL" id="KAK7751262.1"/>
    </source>
</evidence>
<dbReference type="Proteomes" id="UP001320420">
    <property type="component" value="Unassembled WGS sequence"/>
</dbReference>
<dbReference type="Gene3D" id="3.40.50.1820">
    <property type="entry name" value="alpha/beta hydrolase"/>
    <property type="match status" value="1"/>
</dbReference>
<dbReference type="SUPFAM" id="SSF53474">
    <property type="entry name" value="alpha/beta-Hydrolases"/>
    <property type="match status" value="1"/>
</dbReference>
<dbReference type="PANTHER" id="PTHR17630">
    <property type="entry name" value="DIENELACTONE HYDROLASE"/>
    <property type="match status" value="1"/>
</dbReference>
<dbReference type="InterPro" id="IPR029058">
    <property type="entry name" value="AB_hydrolase_fold"/>
</dbReference>
<protein>
    <recommendedName>
        <fullName evidence="1">Dienelactone hydrolase domain-containing protein</fullName>
    </recommendedName>
</protein>
<feature type="domain" description="Dienelactone hydrolase" evidence="1">
    <location>
        <begin position="33"/>
        <end position="242"/>
    </location>
</feature>